<comment type="caution">
    <text evidence="5">The sequence shown here is derived from an EMBL/GenBank/DDBJ whole genome shotgun (WGS) entry which is preliminary data.</text>
</comment>
<dbReference type="InterPro" id="IPR018466">
    <property type="entry name" value="Kre9/Knh1-like_N"/>
</dbReference>
<keyword evidence="1 3" id="KW-0732">Signal</keyword>
<protein>
    <submittedName>
        <fullName evidence="5">Extracellular serine-threonine rich protein</fullName>
    </submittedName>
</protein>
<accession>A0A3A3A4N4</accession>
<organism evidence="5 6">
    <name type="scientific">Aspergillus sclerotialis</name>
    <dbReference type="NCBI Taxonomy" id="2070753"/>
    <lineage>
        <taxon>Eukaryota</taxon>
        <taxon>Fungi</taxon>
        <taxon>Dikarya</taxon>
        <taxon>Ascomycota</taxon>
        <taxon>Pezizomycotina</taxon>
        <taxon>Eurotiomycetes</taxon>
        <taxon>Eurotiomycetidae</taxon>
        <taxon>Eurotiales</taxon>
        <taxon>Aspergillaceae</taxon>
        <taxon>Aspergillus</taxon>
        <taxon>Aspergillus subgen. Polypaecilum</taxon>
    </lineage>
</organism>
<dbReference type="InterPro" id="IPR052982">
    <property type="entry name" value="SRP1/TIP1-like"/>
</dbReference>
<feature type="domain" description="Yeast cell wall synthesis Kre9/Knh1-like N-terminal" evidence="4">
    <location>
        <begin position="35"/>
        <end position="121"/>
    </location>
</feature>
<feature type="compositionally biased region" description="Low complexity" evidence="2">
    <location>
        <begin position="197"/>
        <end position="218"/>
    </location>
</feature>
<evidence type="ECO:0000256" key="1">
    <source>
        <dbReference type="ARBA" id="ARBA00022729"/>
    </source>
</evidence>
<dbReference type="Proteomes" id="UP000266188">
    <property type="component" value="Unassembled WGS sequence"/>
</dbReference>
<feature type="signal peptide" evidence="3">
    <location>
        <begin position="1"/>
        <end position="18"/>
    </location>
</feature>
<evidence type="ECO:0000259" key="4">
    <source>
        <dbReference type="Pfam" id="PF10342"/>
    </source>
</evidence>
<keyword evidence="6" id="KW-1185">Reference proteome</keyword>
<dbReference type="EMBL" id="MVGC01000062">
    <property type="protein sequence ID" value="RJE24975.1"/>
    <property type="molecule type" value="Genomic_DNA"/>
</dbReference>
<feature type="compositionally biased region" description="Low complexity" evidence="2">
    <location>
        <begin position="176"/>
        <end position="188"/>
    </location>
</feature>
<gene>
    <name evidence="5" type="ORF">PHISCL_02686</name>
</gene>
<sequence>MRFSLATVVSALAAVVTAHTQPDYSKAPSGNAILKPGLQEAVPAGKPYDIKWQPTTEGPVSLVLLRGPSTNVQPLVTIAEQIPNDGSFTWTPSTELEPDVTHYGLMLVVQGTGQYQYSTQFAPNCFRLHRYSGRPLAAYYNSCCRAYPTVVETVTTTDCPETTPAAHSTIPVSVNTSSPTLAPSSSAPVQPTTMQTSSSRAVSSSAAPSAGPSSSGPSGPIFTGAASRNGLSIGAVAAGAVAVLAF</sequence>
<dbReference type="AlphaFoldDB" id="A0A3A3A4N4"/>
<feature type="chain" id="PRO_5017394662" evidence="3">
    <location>
        <begin position="19"/>
        <end position="246"/>
    </location>
</feature>
<dbReference type="OrthoDB" id="4094614at2759"/>
<reference evidence="6" key="1">
    <citation type="submission" date="2017-02" db="EMBL/GenBank/DDBJ databases">
        <authorList>
            <person name="Tafer H."/>
            <person name="Lopandic K."/>
        </authorList>
    </citation>
    <scope>NUCLEOTIDE SEQUENCE [LARGE SCALE GENOMIC DNA]</scope>
    <source>
        <strain evidence="6">CBS 366.77</strain>
    </source>
</reference>
<dbReference type="Pfam" id="PF10342">
    <property type="entry name" value="Kre9_KNH"/>
    <property type="match status" value="1"/>
</dbReference>
<name>A0A3A3A4N4_9EURO</name>
<feature type="region of interest" description="Disordered" evidence="2">
    <location>
        <begin position="162"/>
        <end position="218"/>
    </location>
</feature>
<evidence type="ECO:0000256" key="3">
    <source>
        <dbReference type="SAM" id="SignalP"/>
    </source>
</evidence>
<proteinExistence type="predicted"/>
<evidence type="ECO:0000313" key="6">
    <source>
        <dbReference type="Proteomes" id="UP000266188"/>
    </source>
</evidence>
<dbReference type="PANTHER" id="PTHR40633">
    <property type="entry name" value="MATRIX PROTEIN, PUTATIVE (AFU_ORTHOLOGUE AFUA_8G05410)-RELATED"/>
    <property type="match status" value="1"/>
</dbReference>
<dbReference type="PANTHER" id="PTHR40633:SF1">
    <property type="entry name" value="GPI ANCHORED SERINE-THREONINE RICH PROTEIN (AFU_ORTHOLOGUE AFUA_1G03630)"/>
    <property type="match status" value="1"/>
</dbReference>
<evidence type="ECO:0000313" key="5">
    <source>
        <dbReference type="EMBL" id="RJE24975.1"/>
    </source>
</evidence>
<evidence type="ECO:0000256" key="2">
    <source>
        <dbReference type="SAM" id="MobiDB-lite"/>
    </source>
</evidence>